<evidence type="ECO:0000313" key="8">
    <source>
        <dbReference type="EMBL" id="KIR39676.1"/>
    </source>
</evidence>
<evidence type="ECO:0000259" key="7">
    <source>
        <dbReference type="PROSITE" id="PS50801"/>
    </source>
</evidence>
<dbReference type="Pfam" id="PF00916">
    <property type="entry name" value="Sulfate_transp"/>
    <property type="match status" value="1"/>
</dbReference>
<dbReference type="CDD" id="cd07042">
    <property type="entry name" value="STAS_SulP_like_sulfate_transporter"/>
    <property type="match status" value="1"/>
</dbReference>
<evidence type="ECO:0000313" key="9">
    <source>
        <dbReference type="Proteomes" id="UP000053392"/>
    </source>
</evidence>
<dbReference type="OrthoDB" id="427213at2759"/>
<dbReference type="InterPro" id="IPR002645">
    <property type="entry name" value="STAS_dom"/>
</dbReference>
<feature type="transmembrane region" description="Helical" evidence="6">
    <location>
        <begin position="522"/>
        <end position="546"/>
    </location>
</feature>
<evidence type="ECO:0000256" key="5">
    <source>
        <dbReference type="SAM" id="MobiDB-lite"/>
    </source>
</evidence>
<keyword evidence="2 6" id="KW-0812">Transmembrane</keyword>
<feature type="compositionally biased region" description="Polar residues" evidence="5">
    <location>
        <begin position="51"/>
        <end position="66"/>
    </location>
</feature>
<dbReference type="PROSITE" id="PS50801">
    <property type="entry name" value="STAS"/>
    <property type="match status" value="1"/>
</dbReference>
<protein>
    <submittedName>
        <fullName evidence="8">Endoplasmic reticulum protein</fullName>
    </submittedName>
</protein>
<dbReference type="Proteomes" id="UP000053392">
    <property type="component" value="Unassembled WGS sequence"/>
</dbReference>
<dbReference type="Pfam" id="PF01740">
    <property type="entry name" value="STAS"/>
    <property type="match status" value="1"/>
</dbReference>
<feature type="transmembrane region" description="Helical" evidence="6">
    <location>
        <begin position="498"/>
        <end position="516"/>
    </location>
</feature>
<organism evidence="8 9">
    <name type="scientific">Cryptococcus deuterogattii Ram5</name>
    <dbReference type="NCBI Taxonomy" id="1296110"/>
    <lineage>
        <taxon>Eukaryota</taxon>
        <taxon>Fungi</taxon>
        <taxon>Dikarya</taxon>
        <taxon>Basidiomycota</taxon>
        <taxon>Agaricomycotina</taxon>
        <taxon>Tremellomycetes</taxon>
        <taxon>Tremellales</taxon>
        <taxon>Cryptococcaceae</taxon>
        <taxon>Cryptococcus</taxon>
        <taxon>Cryptococcus gattii species complex</taxon>
    </lineage>
</organism>
<evidence type="ECO:0000256" key="6">
    <source>
        <dbReference type="SAM" id="Phobius"/>
    </source>
</evidence>
<dbReference type="EMBL" id="KN847905">
    <property type="protein sequence ID" value="KIR39676.1"/>
    <property type="molecule type" value="Genomic_DNA"/>
</dbReference>
<dbReference type="AlphaFoldDB" id="A0A0D0UWP4"/>
<keyword evidence="3 6" id="KW-1133">Transmembrane helix</keyword>
<feature type="transmembrane region" description="Helical" evidence="6">
    <location>
        <begin position="415"/>
        <end position="436"/>
    </location>
</feature>
<dbReference type="GO" id="GO:0055085">
    <property type="term" value="P:transmembrane transport"/>
    <property type="evidence" value="ECO:0007669"/>
    <property type="project" value="InterPro"/>
</dbReference>
<feature type="domain" description="STAS" evidence="7">
    <location>
        <begin position="611"/>
        <end position="737"/>
    </location>
</feature>
<feature type="region of interest" description="Disordered" evidence="5">
    <location>
        <begin position="1"/>
        <end position="82"/>
    </location>
</feature>
<accession>A0A0D0UWP4</accession>
<keyword evidence="4 6" id="KW-0472">Membrane</keyword>
<dbReference type="InterPro" id="IPR011547">
    <property type="entry name" value="SLC26A/SulP_dom"/>
</dbReference>
<dbReference type="InterPro" id="IPR001902">
    <property type="entry name" value="SLC26A/SulP_fam"/>
</dbReference>
<sequence>MASPPSTRGDHLTFTTSTSSANTPPFTSHSPNTSTNSRISHNLSDMLFGKPTTSGTSLSTSANESTPLLAEPPCHGGRTPRRNLTASLDQVAEAAAQNRVVKLNKISPISSESEEGEAGDGRLSRDRASITMAYAKKIKQRSKYYVPVTDWLPKYSWSLFSGDLVAGEKAMSYASGLARLTPVAGLWSTAIPALIYGALGTCRQLSIGPEAALSLLIGQMIQEAVYGDPHSRPAHPEAEAAAIALITTLQIGVITSVLGLLRLGFLDVVLSRALLRGFITAVAVIIFIEQLVPMLGLAAFLAQPTDPSKEPPTRPLSKLFFTINNIHSINVPTALLSFTSLGFLIIVRVIKQKITQRPGGNWVRYVPEILILVVGTTILTNVLKWDEKGVEVLGKIKGGSSLPFGWPIYKKTMKYFNYTLPTAFVSAVVGVVDSIVAARENASMYGYDVSPNRELVALGASNLVGSSIVGTGAIPVFGSITRSRLNGQIGSRTQMASIITSICMIFSIFFLLPYLYYLPKAVLAAIVTVVVYAILNEAPHEILYFWRMGAWTDFLQMVGTFFLTLCFSIELGLVASVVFSLILVIQSTSQPRIKIIGRVPGTNEWVPIDEDESAQEEIPGVLVVRIRESLSFANTGQLKERLRRLELYGMGKSHPSDEPRRESAKALILHMGDVEHIDASATQILYELTKAYHERGVGVHFAHLRPGQMKAFGIAGITDIVGPSHFHQDLSSAMREVESMGYGTSIFARWDAS</sequence>
<dbReference type="HOGENOM" id="CLU_003182_10_0_1"/>
<feature type="transmembrane region" description="Helical" evidence="6">
    <location>
        <begin position="329"/>
        <end position="350"/>
    </location>
</feature>
<keyword evidence="9" id="KW-1185">Reference proteome</keyword>
<feature type="compositionally biased region" description="Polar residues" evidence="5">
    <location>
        <begin position="13"/>
        <end position="43"/>
    </location>
</feature>
<reference evidence="8 9" key="1">
    <citation type="submission" date="2015-01" db="EMBL/GenBank/DDBJ databases">
        <title>The Genome Sequence of Cryptococcus gattii Ram5.</title>
        <authorList>
            <consortium name="The Broad Institute Genomics Platform"/>
            <person name="Cuomo C."/>
            <person name="Litvintseva A."/>
            <person name="Chen Y."/>
            <person name="Heitman J."/>
            <person name="Sun S."/>
            <person name="Springer D."/>
            <person name="Dromer F."/>
            <person name="Young S."/>
            <person name="Zeng Q."/>
            <person name="Gargeya S."/>
            <person name="Abouelleil A."/>
            <person name="Alvarado L."/>
            <person name="Chapman S.B."/>
            <person name="Gainer-Dewar J."/>
            <person name="Goldberg J."/>
            <person name="Griggs A."/>
            <person name="Gujja S."/>
            <person name="Hansen M."/>
            <person name="Howarth C."/>
            <person name="Imamovic A."/>
            <person name="Larimer J."/>
            <person name="Murphy C."/>
            <person name="Naylor J."/>
            <person name="Pearson M."/>
            <person name="Priest M."/>
            <person name="Roberts A."/>
            <person name="Saif S."/>
            <person name="Shea T."/>
            <person name="Sykes S."/>
            <person name="Wortman J."/>
            <person name="Nusbaum C."/>
            <person name="Birren B."/>
        </authorList>
    </citation>
    <scope>NUCLEOTIDE SEQUENCE [LARGE SCALE GENOMIC DNA]</scope>
    <source>
        <strain evidence="8 9">Ram5</strain>
    </source>
</reference>
<dbReference type="Gene3D" id="3.30.750.24">
    <property type="entry name" value="STAS domain"/>
    <property type="match status" value="1"/>
</dbReference>
<comment type="subcellular location">
    <subcellularLocation>
        <location evidence="1">Membrane</location>
        <topology evidence="1">Multi-pass membrane protein</topology>
    </subcellularLocation>
</comment>
<evidence type="ECO:0000256" key="3">
    <source>
        <dbReference type="ARBA" id="ARBA00022989"/>
    </source>
</evidence>
<name>A0A0D0UWP4_9TREE</name>
<gene>
    <name evidence="8" type="ORF">I313_04147</name>
</gene>
<dbReference type="GO" id="GO:0016020">
    <property type="term" value="C:membrane"/>
    <property type="evidence" value="ECO:0007669"/>
    <property type="project" value="UniProtKB-SubCell"/>
</dbReference>
<feature type="transmembrane region" description="Helical" evidence="6">
    <location>
        <begin position="456"/>
        <end position="477"/>
    </location>
</feature>
<feature type="transmembrane region" description="Helical" evidence="6">
    <location>
        <begin position="240"/>
        <end position="261"/>
    </location>
</feature>
<evidence type="ECO:0000256" key="1">
    <source>
        <dbReference type="ARBA" id="ARBA00004141"/>
    </source>
</evidence>
<feature type="transmembrane region" description="Helical" evidence="6">
    <location>
        <begin position="558"/>
        <end position="585"/>
    </location>
</feature>
<evidence type="ECO:0000256" key="2">
    <source>
        <dbReference type="ARBA" id="ARBA00022692"/>
    </source>
</evidence>
<dbReference type="SUPFAM" id="SSF52091">
    <property type="entry name" value="SpoIIaa-like"/>
    <property type="match status" value="1"/>
</dbReference>
<dbReference type="InterPro" id="IPR036513">
    <property type="entry name" value="STAS_dom_sf"/>
</dbReference>
<dbReference type="PANTHER" id="PTHR11814">
    <property type="entry name" value="SULFATE TRANSPORTER"/>
    <property type="match status" value="1"/>
</dbReference>
<evidence type="ECO:0000256" key="4">
    <source>
        <dbReference type="ARBA" id="ARBA00023136"/>
    </source>
</evidence>
<feature type="transmembrane region" description="Helical" evidence="6">
    <location>
        <begin position="273"/>
        <end position="302"/>
    </location>
</feature>
<proteinExistence type="predicted"/>